<feature type="transmembrane region" description="Helical" evidence="7">
    <location>
        <begin position="83"/>
        <end position="102"/>
    </location>
</feature>
<dbReference type="PANTHER" id="PTHR30269:SF37">
    <property type="entry name" value="MEMBRANE TRANSPORTER PROTEIN"/>
    <property type="match status" value="1"/>
</dbReference>
<evidence type="ECO:0000313" key="8">
    <source>
        <dbReference type="EMBL" id="VAW19527.1"/>
    </source>
</evidence>
<feature type="transmembrane region" description="Helical" evidence="7">
    <location>
        <begin position="12"/>
        <end position="35"/>
    </location>
</feature>
<name>A0A3B0U1I0_9ZZZZ</name>
<evidence type="ECO:0000256" key="3">
    <source>
        <dbReference type="ARBA" id="ARBA00022475"/>
    </source>
</evidence>
<evidence type="ECO:0000256" key="2">
    <source>
        <dbReference type="ARBA" id="ARBA00022448"/>
    </source>
</evidence>
<dbReference type="InterPro" id="IPR052017">
    <property type="entry name" value="TSUP"/>
</dbReference>
<proteinExistence type="predicted"/>
<keyword evidence="3" id="KW-1003">Cell membrane</keyword>
<keyword evidence="5 7" id="KW-1133">Transmembrane helix</keyword>
<feature type="transmembrane region" description="Helical" evidence="7">
    <location>
        <begin position="41"/>
        <end position="63"/>
    </location>
</feature>
<sequence length="252" mass="26707">MQDFLAIFTAPGLDGAAVLALVVLSGLTSSMTAAFGLGGGALLISVMSLMMPAVIVVPVHGAVQLGSNGGRAILRRAYIQWRFARWFVLGSLFGALAGGGVAAQLPDNVFKLLIALFLFYSVWSPKPTIETRGAFVAALAGLFTSAVAMVVGISGPLVISFLRSLEDRREIVGTHAFLMTCQNIFKLVVFMLFGFAFSDYLGLIIAMVASGFIGTHLGSLALDHLPEKAFHLAFRAIITLVALDLVRRAIFG</sequence>
<evidence type="ECO:0000256" key="1">
    <source>
        <dbReference type="ARBA" id="ARBA00004651"/>
    </source>
</evidence>
<evidence type="ECO:0008006" key="9">
    <source>
        <dbReference type="Google" id="ProtNLM"/>
    </source>
</evidence>
<organism evidence="8">
    <name type="scientific">hydrothermal vent metagenome</name>
    <dbReference type="NCBI Taxonomy" id="652676"/>
    <lineage>
        <taxon>unclassified sequences</taxon>
        <taxon>metagenomes</taxon>
        <taxon>ecological metagenomes</taxon>
    </lineage>
</organism>
<dbReference type="GO" id="GO:0005886">
    <property type="term" value="C:plasma membrane"/>
    <property type="evidence" value="ECO:0007669"/>
    <property type="project" value="UniProtKB-SubCell"/>
</dbReference>
<gene>
    <name evidence="8" type="ORF">MNBD_ALPHA12-407</name>
</gene>
<reference evidence="8" key="1">
    <citation type="submission" date="2018-06" db="EMBL/GenBank/DDBJ databases">
        <authorList>
            <person name="Zhirakovskaya E."/>
        </authorList>
    </citation>
    <scope>NUCLEOTIDE SEQUENCE</scope>
</reference>
<evidence type="ECO:0000256" key="6">
    <source>
        <dbReference type="ARBA" id="ARBA00023136"/>
    </source>
</evidence>
<comment type="subcellular location">
    <subcellularLocation>
        <location evidence="1">Cell membrane</location>
        <topology evidence="1">Multi-pass membrane protein</topology>
    </subcellularLocation>
</comment>
<keyword evidence="6 7" id="KW-0472">Membrane</keyword>
<dbReference type="EMBL" id="UOEO01000114">
    <property type="protein sequence ID" value="VAW19527.1"/>
    <property type="molecule type" value="Genomic_DNA"/>
</dbReference>
<dbReference type="InterPro" id="IPR002781">
    <property type="entry name" value="TM_pro_TauE-like"/>
</dbReference>
<evidence type="ECO:0000256" key="5">
    <source>
        <dbReference type="ARBA" id="ARBA00022989"/>
    </source>
</evidence>
<dbReference type="AlphaFoldDB" id="A0A3B0U1I0"/>
<evidence type="ECO:0000256" key="7">
    <source>
        <dbReference type="SAM" id="Phobius"/>
    </source>
</evidence>
<feature type="transmembrane region" description="Helical" evidence="7">
    <location>
        <begin position="135"/>
        <end position="159"/>
    </location>
</feature>
<keyword evidence="4 7" id="KW-0812">Transmembrane</keyword>
<protein>
    <recommendedName>
        <fullName evidence="9">Membrane transporter protein</fullName>
    </recommendedName>
</protein>
<dbReference type="PANTHER" id="PTHR30269">
    <property type="entry name" value="TRANSMEMBRANE PROTEIN YFCA"/>
    <property type="match status" value="1"/>
</dbReference>
<keyword evidence="2" id="KW-0813">Transport</keyword>
<feature type="transmembrane region" description="Helical" evidence="7">
    <location>
        <begin position="228"/>
        <end position="246"/>
    </location>
</feature>
<dbReference type="Pfam" id="PF01925">
    <property type="entry name" value="TauE"/>
    <property type="match status" value="1"/>
</dbReference>
<evidence type="ECO:0000256" key="4">
    <source>
        <dbReference type="ARBA" id="ARBA00022692"/>
    </source>
</evidence>
<accession>A0A3B0U1I0</accession>